<keyword evidence="1" id="KW-0805">Transcription regulation</keyword>
<dbReference type="GO" id="GO:0003700">
    <property type="term" value="F:DNA-binding transcription factor activity"/>
    <property type="evidence" value="ECO:0007669"/>
    <property type="project" value="InterPro"/>
</dbReference>
<evidence type="ECO:0000313" key="6">
    <source>
        <dbReference type="Proteomes" id="UP000823912"/>
    </source>
</evidence>
<reference evidence="5" key="1">
    <citation type="submission" date="2020-10" db="EMBL/GenBank/DDBJ databases">
        <authorList>
            <person name="Gilroy R."/>
        </authorList>
    </citation>
    <scope>NUCLEOTIDE SEQUENCE</scope>
    <source>
        <strain evidence="5">ChiSjej5B23-6657</strain>
    </source>
</reference>
<dbReference type="Gene3D" id="2.60.120.10">
    <property type="entry name" value="Jelly Rolls"/>
    <property type="match status" value="1"/>
</dbReference>
<dbReference type="SUPFAM" id="SSF46689">
    <property type="entry name" value="Homeodomain-like"/>
    <property type="match status" value="1"/>
</dbReference>
<dbReference type="PROSITE" id="PS00041">
    <property type="entry name" value="HTH_ARAC_FAMILY_1"/>
    <property type="match status" value="1"/>
</dbReference>
<dbReference type="InterPro" id="IPR018062">
    <property type="entry name" value="HTH_AraC-typ_CS"/>
</dbReference>
<dbReference type="InterPro" id="IPR003313">
    <property type="entry name" value="AraC-bd"/>
</dbReference>
<dbReference type="InterPro" id="IPR018060">
    <property type="entry name" value="HTH_AraC"/>
</dbReference>
<evidence type="ECO:0000259" key="4">
    <source>
        <dbReference type="PROSITE" id="PS01124"/>
    </source>
</evidence>
<organism evidence="5 6">
    <name type="scientific">Candidatus Pullilachnospira gallistercoris</name>
    <dbReference type="NCBI Taxonomy" id="2840911"/>
    <lineage>
        <taxon>Bacteria</taxon>
        <taxon>Bacillati</taxon>
        <taxon>Bacillota</taxon>
        <taxon>Clostridia</taxon>
        <taxon>Lachnospirales</taxon>
        <taxon>Lachnospiraceae</taxon>
        <taxon>Lachnospiraceae incertae sedis</taxon>
        <taxon>Candidatus Pullilachnospira</taxon>
    </lineage>
</organism>
<name>A0A9D1E893_9FIRM</name>
<gene>
    <name evidence="5" type="ORF">IAA55_00875</name>
</gene>
<sequence length="376" mass="42879">MEDNINVCAYPMTDLEKQLKRCFFSRPDLRDKILTPEELSAYILWLVTTQRPLPTAGNAMETPIARILLSAADTTPPAPTALKKALAACFSEQDESRYLPEKKDISLDRMMRYMPAHWHTSDSFELYYVFSGECPIHFPGETVVCHPGSVLIAAPGALHATPCYGDDRVLMTSLVRASTFERVFWNQLNSQNLMSVFFRQALHQGGSAAYLWFDAPRDRELEDLLTCMEQELSQELPYSSQMVNTLMSAFFLLLLRRYEQTAQLPRTGDLHWKREFSALFQYIQEHAATASLPEIAARFHYSERQISRIVKMCTGMNYAHLITKLRMEKAALLLKQSSLTMDEIAAAVGYSGVSSFYRAFEQYYSCSPGSYRKTNL</sequence>
<dbReference type="Gene3D" id="1.10.10.60">
    <property type="entry name" value="Homeodomain-like"/>
    <property type="match status" value="2"/>
</dbReference>
<dbReference type="AlphaFoldDB" id="A0A9D1E893"/>
<reference evidence="5" key="2">
    <citation type="journal article" date="2021" name="PeerJ">
        <title>Extensive microbial diversity within the chicken gut microbiome revealed by metagenomics and culture.</title>
        <authorList>
            <person name="Gilroy R."/>
            <person name="Ravi A."/>
            <person name="Getino M."/>
            <person name="Pursley I."/>
            <person name="Horton D.L."/>
            <person name="Alikhan N.F."/>
            <person name="Baker D."/>
            <person name="Gharbi K."/>
            <person name="Hall N."/>
            <person name="Watson M."/>
            <person name="Adriaenssens E.M."/>
            <person name="Foster-Nyarko E."/>
            <person name="Jarju S."/>
            <person name="Secka A."/>
            <person name="Antonio M."/>
            <person name="Oren A."/>
            <person name="Chaudhuri R.R."/>
            <person name="La Ragione R."/>
            <person name="Hildebrand F."/>
            <person name="Pallen M.J."/>
        </authorList>
    </citation>
    <scope>NUCLEOTIDE SEQUENCE</scope>
    <source>
        <strain evidence="5">ChiSjej5B23-6657</strain>
    </source>
</reference>
<dbReference type="CDD" id="cd02208">
    <property type="entry name" value="cupin_RmlC-like"/>
    <property type="match status" value="1"/>
</dbReference>
<dbReference type="GO" id="GO:0043565">
    <property type="term" value="F:sequence-specific DNA binding"/>
    <property type="evidence" value="ECO:0007669"/>
    <property type="project" value="InterPro"/>
</dbReference>
<dbReference type="Pfam" id="PF12833">
    <property type="entry name" value="HTH_18"/>
    <property type="match status" value="1"/>
</dbReference>
<keyword evidence="3" id="KW-0804">Transcription</keyword>
<protein>
    <submittedName>
        <fullName evidence="5">Helix-turn-helix domain-containing protein</fullName>
    </submittedName>
</protein>
<dbReference type="SMART" id="SM00342">
    <property type="entry name" value="HTH_ARAC"/>
    <property type="match status" value="1"/>
</dbReference>
<accession>A0A9D1E893</accession>
<dbReference type="Proteomes" id="UP000823912">
    <property type="component" value="Unassembled WGS sequence"/>
</dbReference>
<evidence type="ECO:0000256" key="2">
    <source>
        <dbReference type="ARBA" id="ARBA00023125"/>
    </source>
</evidence>
<comment type="caution">
    <text evidence="5">The sequence shown here is derived from an EMBL/GenBank/DDBJ whole genome shotgun (WGS) entry which is preliminary data.</text>
</comment>
<dbReference type="InterPro" id="IPR014710">
    <property type="entry name" value="RmlC-like_jellyroll"/>
</dbReference>
<dbReference type="PANTHER" id="PTHR43280">
    <property type="entry name" value="ARAC-FAMILY TRANSCRIPTIONAL REGULATOR"/>
    <property type="match status" value="1"/>
</dbReference>
<evidence type="ECO:0000256" key="1">
    <source>
        <dbReference type="ARBA" id="ARBA00023015"/>
    </source>
</evidence>
<dbReference type="PANTHER" id="PTHR43280:SF2">
    <property type="entry name" value="HTH-TYPE TRANSCRIPTIONAL REGULATOR EXSA"/>
    <property type="match status" value="1"/>
</dbReference>
<evidence type="ECO:0000256" key="3">
    <source>
        <dbReference type="ARBA" id="ARBA00023163"/>
    </source>
</evidence>
<proteinExistence type="predicted"/>
<feature type="domain" description="HTH araC/xylS-type" evidence="4">
    <location>
        <begin position="277"/>
        <end position="374"/>
    </location>
</feature>
<evidence type="ECO:0000313" key="5">
    <source>
        <dbReference type="EMBL" id="HIR69816.1"/>
    </source>
</evidence>
<dbReference type="InterPro" id="IPR009057">
    <property type="entry name" value="Homeodomain-like_sf"/>
</dbReference>
<dbReference type="PROSITE" id="PS01124">
    <property type="entry name" value="HTH_ARAC_FAMILY_2"/>
    <property type="match status" value="1"/>
</dbReference>
<keyword evidence="2" id="KW-0238">DNA-binding</keyword>
<dbReference type="SUPFAM" id="SSF51215">
    <property type="entry name" value="Regulatory protein AraC"/>
    <property type="match status" value="1"/>
</dbReference>
<dbReference type="EMBL" id="DVHM01000012">
    <property type="protein sequence ID" value="HIR69816.1"/>
    <property type="molecule type" value="Genomic_DNA"/>
</dbReference>
<dbReference type="Pfam" id="PF02311">
    <property type="entry name" value="AraC_binding"/>
    <property type="match status" value="1"/>
</dbReference>
<dbReference type="InterPro" id="IPR037923">
    <property type="entry name" value="HTH-like"/>
</dbReference>